<evidence type="ECO:0000313" key="9">
    <source>
        <dbReference type="Proteomes" id="UP000887568"/>
    </source>
</evidence>
<sequence length="1240" mass="137800">MAMQANDHRRNVPRAMGDNQRRQGSHSQGKQGSRQTKVLAKGVDIAIQTEQTAGLLLRRVSSRIRQRHKKSLEPPDRTLLFDLNRSVALNHSRVSQYIEQALDMPGEHNGSNAAHKMMLPNGSIVSSVEAPLSDRDKKLLQGCWKEVQKDLIEFGVDLFVRLLEENPPLRELFPFGKLNLSPEKLRQNADLRSHGLRVMETIGTAIEGLNEWDLIVPILEDLAARHKVYGAVPQHFNPLEQALTYSLGNGLPPKVFTNEVQGAWLNLWKAIATVMSDTMREGRGVFEKHDEGPISARDKRLVQASWRSVEKDLANLGAGLFVRLLEKNPAIKNLFPFGKLNLSPENLKDNADLRAHGKNVMETIGTAVETLDNPGKLVPLLKDLGARHNAYGTKPEHFKPLAEALIFTLKDGLPPKVFTAEVQGAWENALKVVAELMSEAMRSDDADVGPLSQRDKRLVRECWKVIQKDMVNLGAALFVRLLEKSPPIQNLFTFGKLNLSAEKLKRNKDLRSHGQRVMSTIGAVVMGLDDPDIIATILEDLGARHQMYGAKPEHFPALVEALMRSLKNGLPPKLFTPEAQEAWQNLMKMVATSMSKTMRSGSSEDEGPISSKNKRLVQASWKIMEKDAVNLGAVLFARLLEKNPSIQKLFPFGKLNLPPDKLRQNPDLRAHGKGVMETIGILVASLDDLKDIVPTLKELGARHNSYGAKPEHFPALVEAFMFSMKTRVSAEVFTAEVQEAWRNVLKVVDVTMSTSMSSHSNGASDVTISPKDKQLAQGSWKFIQKDLVNLGASMFVRLLEKNPGIRKTFSFGRLNLPPDKLRQNPDLRAHGKGVMLTFGTLVSGADDLGKIIPMMEDLGARHKTYGAKPAHFPAIVEAFMYSLKKGLSPKIFTPDVQEAWRNILSVVAVTMGSTMSSDESGVSEEESTASPISPKDKQLVQNSWKFVQKDLVNLGAVMFVRLLEKNPSVQNLFSFGKLNLPPEKLKQNPDLRAHGKGVMETIGTAVAGLDDLGRIVPILEEVGARHKIYGARPEHFPAVVEALMYSLKQGLSPNVFTSETQEAWRNILKVVDVTMSRTMRLDENGNSEEGLISLRDKRLVQKSWKVMQKDSVNLGAALFARFLDRNPSIRELFPFGKSSVPPQMLKHNSDLRAHGKGVMETIGTAVDGLDDLGKIVPILKDLGTRHNVYGAKPEHFQPLVDAFMYTMRNGLSSKEFTPDVQDAWENIWKVLAEVMSNGME</sequence>
<keyword evidence="9" id="KW-1185">Reference proteome</keyword>
<keyword evidence="1" id="KW-0813">Transport</keyword>
<dbReference type="GO" id="GO:0046872">
    <property type="term" value="F:metal ion binding"/>
    <property type="evidence" value="ECO:0007669"/>
    <property type="project" value="UniProtKB-KW"/>
</dbReference>
<dbReference type="RefSeq" id="XP_038044783.1">
    <property type="nucleotide sequence ID" value="XM_038188855.1"/>
</dbReference>
<feature type="compositionally biased region" description="Polar residues" evidence="6">
    <location>
        <begin position="25"/>
        <end position="36"/>
    </location>
</feature>
<keyword evidence="2" id="KW-0349">Heme</keyword>
<evidence type="ECO:0000259" key="7">
    <source>
        <dbReference type="PROSITE" id="PS01033"/>
    </source>
</evidence>
<evidence type="ECO:0000256" key="5">
    <source>
        <dbReference type="ARBA" id="ARBA00023004"/>
    </source>
</evidence>
<evidence type="ECO:0000256" key="2">
    <source>
        <dbReference type="ARBA" id="ARBA00022617"/>
    </source>
</evidence>
<dbReference type="Proteomes" id="UP000887568">
    <property type="component" value="Unplaced"/>
</dbReference>
<dbReference type="Pfam" id="PF00042">
    <property type="entry name" value="Globin"/>
    <property type="match status" value="7"/>
</dbReference>
<dbReference type="GeneID" id="119719410"/>
<dbReference type="InterPro" id="IPR050532">
    <property type="entry name" value="Globin-like_OT"/>
</dbReference>
<feature type="domain" description="Globin" evidence="7">
    <location>
        <begin position="131"/>
        <end position="280"/>
    </location>
</feature>
<proteinExistence type="predicted"/>
<feature type="domain" description="Globin" evidence="7">
    <location>
        <begin position="1091"/>
        <end position="1240"/>
    </location>
</feature>
<dbReference type="GO" id="GO:0005344">
    <property type="term" value="F:oxygen carrier activity"/>
    <property type="evidence" value="ECO:0007669"/>
    <property type="project" value="UniProtKB-KW"/>
</dbReference>
<dbReference type="GO" id="GO:0019825">
    <property type="term" value="F:oxygen binding"/>
    <property type="evidence" value="ECO:0007669"/>
    <property type="project" value="InterPro"/>
</dbReference>
<dbReference type="Gene3D" id="1.10.490.10">
    <property type="entry name" value="Globins"/>
    <property type="match status" value="7"/>
</dbReference>
<dbReference type="InterPro" id="IPR009050">
    <property type="entry name" value="Globin-like_sf"/>
</dbReference>
<dbReference type="SUPFAM" id="SSF46458">
    <property type="entry name" value="Globin-like"/>
    <property type="match status" value="7"/>
</dbReference>
<evidence type="ECO:0000256" key="1">
    <source>
        <dbReference type="ARBA" id="ARBA00022448"/>
    </source>
</evidence>
<organism evidence="8 9">
    <name type="scientific">Patiria miniata</name>
    <name type="common">Bat star</name>
    <name type="synonym">Asterina miniata</name>
    <dbReference type="NCBI Taxonomy" id="46514"/>
    <lineage>
        <taxon>Eukaryota</taxon>
        <taxon>Metazoa</taxon>
        <taxon>Echinodermata</taxon>
        <taxon>Eleutherozoa</taxon>
        <taxon>Asterozoa</taxon>
        <taxon>Asteroidea</taxon>
        <taxon>Valvatacea</taxon>
        <taxon>Valvatida</taxon>
        <taxon>Asterinidae</taxon>
        <taxon>Patiria</taxon>
    </lineage>
</organism>
<dbReference type="PANTHER" id="PTHR46458">
    <property type="entry name" value="BLR2807 PROTEIN"/>
    <property type="match status" value="1"/>
</dbReference>
<dbReference type="CDD" id="cd01040">
    <property type="entry name" value="Mb-like"/>
    <property type="match status" value="7"/>
</dbReference>
<dbReference type="AlphaFoldDB" id="A0A913YYZ1"/>
<feature type="domain" description="Globin" evidence="7">
    <location>
        <begin position="767"/>
        <end position="916"/>
    </location>
</feature>
<feature type="region of interest" description="Disordered" evidence="6">
    <location>
        <begin position="1"/>
        <end position="37"/>
    </location>
</feature>
<feature type="domain" description="Globin" evidence="7">
    <location>
        <begin position="293"/>
        <end position="442"/>
    </location>
</feature>
<dbReference type="GO" id="GO:0020037">
    <property type="term" value="F:heme binding"/>
    <property type="evidence" value="ECO:0007669"/>
    <property type="project" value="InterPro"/>
</dbReference>
<dbReference type="PANTHER" id="PTHR46458:SF1">
    <property type="entry name" value="GEO09476P1"/>
    <property type="match status" value="1"/>
</dbReference>
<dbReference type="InterPro" id="IPR000971">
    <property type="entry name" value="Globin"/>
</dbReference>
<accession>A0A913YYZ1</accession>
<evidence type="ECO:0000256" key="6">
    <source>
        <dbReference type="SAM" id="MobiDB-lite"/>
    </source>
</evidence>
<feature type="domain" description="Globin" evidence="7">
    <location>
        <begin position="450"/>
        <end position="599"/>
    </location>
</feature>
<feature type="compositionally biased region" description="Basic and acidic residues" evidence="6">
    <location>
        <begin position="1"/>
        <end position="10"/>
    </location>
</feature>
<reference evidence="8" key="1">
    <citation type="submission" date="2022-11" db="UniProtKB">
        <authorList>
            <consortium name="EnsemblMetazoa"/>
        </authorList>
    </citation>
    <scope>IDENTIFICATION</scope>
</reference>
<name>A0A913YYZ1_PATMI</name>
<evidence type="ECO:0000256" key="3">
    <source>
        <dbReference type="ARBA" id="ARBA00022621"/>
    </source>
</evidence>
<dbReference type="OrthoDB" id="436496at2759"/>
<dbReference type="EnsemblMetazoa" id="XM_038188855.1">
    <property type="protein sequence ID" value="XP_038044783.1"/>
    <property type="gene ID" value="LOC119719410"/>
</dbReference>
<keyword evidence="5" id="KW-0408">Iron</keyword>
<dbReference type="InterPro" id="IPR012292">
    <property type="entry name" value="Globin/Proto"/>
</dbReference>
<dbReference type="PROSITE" id="PS01033">
    <property type="entry name" value="GLOBIN"/>
    <property type="match status" value="7"/>
</dbReference>
<protein>
    <recommendedName>
        <fullName evidence="7">Globin domain-containing protein</fullName>
    </recommendedName>
</protein>
<keyword evidence="4" id="KW-0479">Metal-binding</keyword>
<dbReference type="InterPro" id="IPR044399">
    <property type="entry name" value="Mb-like_M"/>
</dbReference>
<feature type="domain" description="Globin" evidence="7">
    <location>
        <begin position="608"/>
        <end position="757"/>
    </location>
</feature>
<feature type="domain" description="Globin" evidence="7">
    <location>
        <begin position="931"/>
        <end position="1080"/>
    </location>
</feature>
<keyword evidence="3" id="KW-0561">Oxygen transport</keyword>
<dbReference type="OMA" id="VVEAFMY"/>
<feature type="region of interest" description="Disordered" evidence="6">
    <location>
        <begin position="915"/>
        <end position="935"/>
    </location>
</feature>
<evidence type="ECO:0000313" key="8">
    <source>
        <dbReference type="EnsemblMetazoa" id="XP_038044783.1"/>
    </source>
</evidence>
<evidence type="ECO:0000256" key="4">
    <source>
        <dbReference type="ARBA" id="ARBA00022723"/>
    </source>
</evidence>